<evidence type="ECO:0000259" key="2">
    <source>
        <dbReference type="PROSITE" id="PS50033"/>
    </source>
</evidence>
<evidence type="ECO:0000313" key="4">
    <source>
        <dbReference type="Proteomes" id="UP000494165"/>
    </source>
</evidence>
<dbReference type="SUPFAM" id="SSF54236">
    <property type="entry name" value="Ubiquitin-like"/>
    <property type="match status" value="1"/>
</dbReference>
<dbReference type="PANTHER" id="PTHR23322">
    <property type="entry name" value="FAS-ASSOCIATED PROTEIN"/>
    <property type="match status" value="1"/>
</dbReference>
<dbReference type="Gene3D" id="3.10.20.90">
    <property type="entry name" value="Phosphatidylinositol 3-kinase Catalytic Subunit, Chain A, domain 1"/>
    <property type="match status" value="1"/>
</dbReference>
<dbReference type="GO" id="GO:0036503">
    <property type="term" value="P:ERAD pathway"/>
    <property type="evidence" value="ECO:0007669"/>
    <property type="project" value="TreeGrafter"/>
</dbReference>
<reference evidence="3 4" key="1">
    <citation type="submission" date="2020-04" db="EMBL/GenBank/DDBJ databases">
        <authorList>
            <person name="Alioto T."/>
            <person name="Alioto T."/>
            <person name="Gomez Garrido J."/>
        </authorList>
    </citation>
    <scope>NUCLEOTIDE SEQUENCE [LARGE SCALE GENOMIC DNA]</scope>
</reference>
<protein>
    <recommendedName>
        <fullName evidence="2">UBX domain-containing protein</fullName>
    </recommendedName>
</protein>
<dbReference type="InterPro" id="IPR029071">
    <property type="entry name" value="Ubiquitin-like_domsf"/>
</dbReference>
<feature type="region of interest" description="Disordered" evidence="1">
    <location>
        <begin position="1"/>
        <end position="20"/>
    </location>
</feature>
<dbReference type="GO" id="GO:0005783">
    <property type="term" value="C:endoplasmic reticulum"/>
    <property type="evidence" value="ECO:0007669"/>
    <property type="project" value="TreeGrafter"/>
</dbReference>
<gene>
    <name evidence="3" type="ORF">CLODIP_2_CD01378</name>
</gene>
<dbReference type="SMART" id="SM00166">
    <property type="entry name" value="UBX"/>
    <property type="match status" value="1"/>
</dbReference>
<organism evidence="3 4">
    <name type="scientific">Cloeon dipterum</name>
    <dbReference type="NCBI Taxonomy" id="197152"/>
    <lineage>
        <taxon>Eukaryota</taxon>
        <taxon>Metazoa</taxon>
        <taxon>Ecdysozoa</taxon>
        <taxon>Arthropoda</taxon>
        <taxon>Hexapoda</taxon>
        <taxon>Insecta</taxon>
        <taxon>Pterygota</taxon>
        <taxon>Palaeoptera</taxon>
        <taxon>Ephemeroptera</taxon>
        <taxon>Pisciforma</taxon>
        <taxon>Baetidae</taxon>
        <taxon>Cloeon</taxon>
    </lineage>
</organism>
<keyword evidence="4" id="KW-1185">Reference proteome</keyword>
<dbReference type="Pfam" id="PF00789">
    <property type="entry name" value="UBX"/>
    <property type="match status" value="1"/>
</dbReference>
<feature type="domain" description="UBX" evidence="2">
    <location>
        <begin position="137"/>
        <end position="214"/>
    </location>
</feature>
<sequence>MDFERTNPIERDAYKNFDDSSELQSDIRFDQVETRLLRQQQDDEYLQCLREDQEREQRKTQKLLDIEKLLANLCLDEEEHQKKKEEFVKMKEPMLLAIEEELSKLCLEKHERDRQKEQLDKMRKEKAPRIPVEPPAGLPELAHLAIRLPNGERIMRRFRHTDKLKDVFDFIFCYPNAPDWFDISVPLPRRDLHCEGSTVSLLEAGLVGKHALIPKRLRLTTDTTALTLRTTPSEEGLDNRRDAC</sequence>
<dbReference type="EMBL" id="CADEPI010000147">
    <property type="protein sequence ID" value="CAB3377546.1"/>
    <property type="molecule type" value="Genomic_DNA"/>
</dbReference>
<dbReference type="OrthoDB" id="1026733at2759"/>
<comment type="caution">
    <text evidence="3">The sequence shown here is derived from an EMBL/GenBank/DDBJ whole genome shotgun (WGS) entry which is preliminary data.</text>
</comment>
<dbReference type="Proteomes" id="UP000494165">
    <property type="component" value="Unassembled WGS sequence"/>
</dbReference>
<dbReference type="GO" id="GO:0043130">
    <property type="term" value="F:ubiquitin binding"/>
    <property type="evidence" value="ECO:0007669"/>
    <property type="project" value="TreeGrafter"/>
</dbReference>
<feature type="compositionally biased region" description="Basic and acidic residues" evidence="1">
    <location>
        <begin position="1"/>
        <end position="18"/>
    </location>
</feature>
<proteinExistence type="predicted"/>
<evidence type="ECO:0000313" key="3">
    <source>
        <dbReference type="EMBL" id="CAB3377546.1"/>
    </source>
</evidence>
<dbReference type="AlphaFoldDB" id="A0A8S1D5U3"/>
<dbReference type="CDD" id="cd01767">
    <property type="entry name" value="UBX"/>
    <property type="match status" value="1"/>
</dbReference>
<dbReference type="PANTHER" id="PTHR23322:SF1">
    <property type="entry name" value="FAS-ASSOCIATED FACTOR 2"/>
    <property type="match status" value="1"/>
</dbReference>
<evidence type="ECO:0000256" key="1">
    <source>
        <dbReference type="SAM" id="MobiDB-lite"/>
    </source>
</evidence>
<dbReference type="PROSITE" id="PS50033">
    <property type="entry name" value="UBX"/>
    <property type="match status" value="1"/>
</dbReference>
<dbReference type="InterPro" id="IPR001012">
    <property type="entry name" value="UBX_dom"/>
</dbReference>
<name>A0A8S1D5U3_9INSE</name>
<dbReference type="InterPro" id="IPR050730">
    <property type="entry name" value="UBX_domain-protein"/>
</dbReference>
<accession>A0A8S1D5U3</accession>